<dbReference type="PANTHER" id="PTHR35604:SF2">
    <property type="entry name" value="TRANSPOSASE INSH FOR INSERTION SEQUENCE ELEMENT IS5A-RELATED"/>
    <property type="match status" value="1"/>
</dbReference>
<evidence type="ECO:0000313" key="8">
    <source>
        <dbReference type="Proteomes" id="UP000030302"/>
    </source>
</evidence>
<evidence type="ECO:0000259" key="6">
    <source>
        <dbReference type="Pfam" id="PF05598"/>
    </source>
</evidence>
<dbReference type="Proteomes" id="UP000030302">
    <property type="component" value="Chromosome"/>
</dbReference>
<evidence type="ECO:0000256" key="2">
    <source>
        <dbReference type="ARBA" id="ARBA00022578"/>
    </source>
</evidence>
<proteinExistence type="inferred from homology"/>
<keyword evidence="3" id="KW-0238">DNA-binding</keyword>
<evidence type="ECO:0000256" key="1">
    <source>
        <dbReference type="ARBA" id="ARBA00010075"/>
    </source>
</evidence>
<dbReference type="EMBL" id="CP009962">
    <property type="protein sequence ID" value="AIY39636.1"/>
    <property type="molecule type" value="Genomic_DNA"/>
</dbReference>
<dbReference type="GO" id="GO:0032196">
    <property type="term" value="P:transposition"/>
    <property type="evidence" value="ECO:0007669"/>
    <property type="project" value="UniProtKB-KW"/>
</dbReference>
<evidence type="ECO:0000256" key="3">
    <source>
        <dbReference type="ARBA" id="ARBA00023125"/>
    </source>
</evidence>
<name>A0A0A1F506_9BURK</name>
<evidence type="ECO:0000313" key="7">
    <source>
        <dbReference type="EMBL" id="AIY39636.1"/>
    </source>
</evidence>
<dbReference type="PANTHER" id="PTHR35604">
    <property type="entry name" value="TRANSPOSASE INSH FOR INSERTION SEQUENCE ELEMENT IS5A-RELATED"/>
    <property type="match status" value="1"/>
</dbReference>
<accession>A0A0A1F506</accession>
<keyword evidence="8" id="KW-1185">Reference proteome</keyword>
<keyword evidence="2" id="KW-0815">Transposition</keyword>
<dbReference type="HOGENOM" id="CLU_049873_6_0_4"/>
<gene>
    <name evidence="7" type="ORF">LT85_0476</name>
</gene>
<dbReference type="AlphaFoldDB" id="A0A0A1F506"/>
<comment type="similarity">
    <text evidence="1">Belongs to the transposase 11 family.</text>
</comment>
<dbReference type="GO" id="GO:0003677">
    <property type="term" value="F:DNA binding"/>
    <property type="evidence" value="ECO:0007669"/>
    <property type="project" value="UniProtKB-KW"/>
</dbReference>
<dbReference type="NCBIfam" id="NF033581">
    <property type="entry name" value="transpos_IS5_4"/>
    <property type="match status" value="1"/>
</dbReference>
<protein>
    <submittedName>
        <fullName evidence="7">Mobile element protein</fullName>
    </submittedName>
</protein>
<dbReference type="Pfam" id="PF05598">
    <property type="entry name" value="DUF772"/>
    <property type="match status" value="1"/>
</dbReference>
<organism evidence="7 8">
    <name type="scientific">Collimonas arenae</name>
    <dbReference type="NCBI Taxonomy" id="279058"/>
    <lineage>
        <taxon>Bacteria</taxon>
        <taxon>Pseudomonadati</taxon>
        <taxon>Pseudomonadota</taxon>
        <taxon>Betaproteobacteria</taxon>
        <taxon>Burkholderiales</taxon>
        <taxon>Oxalobacteraceae</taxon>
        <taxon>Collimonas</taxon>
    </lineage>
</organism>
<keyword evidence="4" id="KW-0233">DNA recombination</keyword>
<evidence type="ECO:0000256" key="5">
    <source>
        <dbReference type="SAM" id="MobiDB-lite"/>
    </source>
</evidence>
<evidence type="ECO:0000256" key="4">
    <source>
        <dbReference type="ARBA" id="ARBA00023172"/>
    </source>
</evidence>
<feature type="compositionally biased region" description="Basic and acidic residues" evidence="5">
    <location>
        <begin position="157"/>
        <end position="166"/>
    </location>
</feature>
<dbReference type="InterPro" id="IPR008490">
    <property type="entry name" value="Transposase_InsH_N"/>
</dbReference>
<feature type="region of interest" description="Disordered" evidence="5">
    <location>
        <begin position="148"/>
        <end position="172"/>
    </location>
</feature>
<dbReference type="InterPro" id="IPR047959">
    <property type="entry name" value="Transpos_IS5"/>
</dbReference>
<sequence length="172" mass="19259">MKQSTLANGSFDKYAKTTRRAVFLSEMNSVVPWAAPSELVAPHYPKAGNGRPPVGVERMLRIYFLQQWFNLSDPAAEEALYESISMRNFVGIDLGHEPVPDETTMCKFRHLLERHDMGKRIFEKVGRHLQSRGMKVSGGTIIDATIIAAPPSTKNGSGERDPEMRQTKKGNQ</sequence>
<dbReference type="KEGG" id="care:LT85_0476"/>
<reference evidence="8" key="1">
    <citation type="journal article" date="2014" name="Soil Biol. Biochem.">
        <title>Structure and function of bacterial communities in ageing soils: Insights from the Mendocino ecological staircase.</title>
        <authorList>
            <person name="Uroz S."/>
            <person name="Tech J.J."/>
            <person name="Sawaya N.A."/>
            <person name="Frey-Klett P."/>
            <person name="Leveau J.H.J."/>
        </authorList>
    </citation>
    <scope>NUCLEOTIDE SEQUENCE [LARGE SCALE GENOMIC DNA]</scope>
    <source>
        <strain evidence="8">Cal35</strain>
    </source>
</reference>
<dbReference type="GO" id="GO:0006310">
    <property type="term" value="P:DNA recombination"/>
    <property type="evidence" value="ECO:0007669"/>
    <property type="project" value="UniProtKB-KW"/>
</dbReference>
<feature type="domain" description="Transposase InsH N-terminal" evidence="6">
    <location>
        <begin position="20"/>
        <end position="110"/>
    </location>
</feature>